<protein>
    <submittedName>
        <fullName evidence="1">Peptidase M19</fullName>
    </submittedName>
</protein>
<dbReference type="RefSeq" id="WP_155096818.1">
    <property type="nucleotide sequence ID" value="NZ_WMIE01000015.1"/>
</dbReference>
<accession>A0A6L6JBE8</accession>
<dbReference type="Proteomes" id="UP000478183">
    <property type="component" value="Unassembled WGS sequence"/>
</dbReference>
<organism evidence="1 2">
    <name type="scientific">Paracoccus aestuariivivens</name>
    <dbReference type="NCBI Taxonomy" id="1820333"/>
    <lineage>
        <taxon>Bacteria</taxon>
        <taxon>Pseudomonadati</taxon>
        <taxon>Pseudomonadota</taxon>
        <taxon>Alphaproteobacteria</taxon>
        <taxon>Rhodobacterales</taxon>
        <taxon>Paracoccaceae</taxon>
        <taxon>Paracoccus</taxon>
    </lineage>
</organism>
<dbReference type="PROSITE" id="PS51365">
    <property type="entry name" value="RENAL_DIPEPTIDASE_2"/>
    <property type="match status" value="1"/>
</dbReference>
<evidence type="ECO:0000313" key="1">
    <source>
        <dbReference type="EMBL" id="MTH79462.1"/>
    </source>
</evidence>
<comment type="caution">
    <text evidence="1">The sequence shown here is derived from an EMBL/GenBank/DDBJ whole genome shotgun (WGS) entry which is preliminary data.</text>
</comment>
<dbReference type="GO" id="GO:0006508">
    <property type="term" value="P:proteolysis"/>
    <property type="evidence" value="ECO:0007669"/>
    <property type="project" value="InterPro"/>
</dbReference>
<sequence>MNQHAPLSEAQSLHARLTVIDGLIVSDFGPDIFRDMQKGGITAANCTCCIWEGFTATMQNIMQWKAWFRDHPDLIMQVKTTADIRRAKAEGKTGIILGWQNVSGMEDQIGYLSLFKELGVGIIQMAYNTQNLVATGCYEGRDGGLSDFGREVVAEMNRLGILCDLSHVGGNSSRDVILASRQPVAYSHCLPAGLKAHPRNKTDEELRFIIDHGGFVGVTMFTPFLARGTEATVDDYVEAMEYVINLCGEDRVGYGTDFTQGHEKPFFDWITHDKGYARRLTDFGTIQNPAGIDTIGHSSALTATMLRRGWSESRIEKIMGENWVNLLAEVWGE</sequence>
<dbReference type="InterPro" id="IPR008257">
    <property type="entry name" value="Pept_M19"/>
</dbReference>
<evidence type="ECO:0000313" key="2">
    <source>
        <dbReference type="Proteomes" id="UP000478183"/>
    </source>
</evidence>
<proteinExistence type="predicted"/>
<dbReference type="AlphaFoldDB" id="A0A6L6JBE8"/>
<dbReference type="PANTHER" id="PTHR10443:SF12">
    <property type="entry name" value="DIPEPTIDASE"/>
    <property type="match status" value="1"/>
</dbReference>
<dbReference type="GO" id="GO:0070573">
    <property type="term" value="F:metallodipeptidase activity"/>
    <property type="evidence" value="ECO:0007669"/>
    <property type="project" value="InterPro"/>
</dbReference>
<dbReference type="EMBL" id="WMIE01000015">
    <property type="protein sequence ID" value="MTH79462.1"/>
    <property type="molecule type" value="Genomic_DNA"/>
</dbReference>
<dbReference type="InterPro" id="IPR032466">
    <property type="entry name" value="Metal_Hydrolase"/>
</dbReference>
<name>A0A6L6JBE8_9RHOB</name>
<gene>
    <name evidence="1" type="ORF">GL286_17230</name>
</gene>
<reference evidence="1 2" key="1">
    <citation type="submission" date="2019-11" db="EMBL/GenBank/DDBJ databases">
        <authorList>
            <person name="Dong K."/>
        </authorList>
    </citation>
    <scope>NUCLEOTIDE SEQUENCE [LARGE SCALE GENOMIC DNA]</scope>
    <source>
        <strain evidence="1 2">NBRC 111993</strain>
    </source>
</reference>
<dbReference type="Gene3D" id="3.20.20.140">
    <property type="entry name" value="Metal-dependent hydrolases"/>
    <property type="match status" value="1"/>
</dbReference>
<dbReference type="SUPFAM" id="SSF51556">
    <property type="entry name" value="Metallo-dependent hydrolases"/>
    <property type="match status" value="1"/>
</dbReference>
<dbReference type="PANTHER" id="PTHR10443">
    <property type="entry name" value="MICROSOMAL DIPEPTIDASE"/>
    <property type="match status" value="1"/>
</dbReference>
<dbReference type="OrthoDB" id="9804920at2"/>
<dbReference type="Pfam" id="PF01244">
    <property type="entry name" value="Peptidase_M19"/>
    <property type="match status" value="1"/>
</dbReference>
<keyword evidence="2" id="KW-1185">Reference proteome</keyword>